<feature type="non-terminal residue" evidence="2">
    <location>
        <position position="195"/>
    </location>
</feature>
<dbReference type="EMBL" id="GECZ01002636">
    <property type="protein sequence ID" value="JAS67133.1"/>
    <property type="molecule type" value="Transcribed_RNA"/>
</dbReference>
<organism evidence="2">
    <name type="scientific">Cuerna arida</name>
    <dbReference type="NCBI Taxonomy" id="1464854"/>
    <lineage>
        <taxon>Eukaryota</taxon>
        <taxon>Metazoa</taxon>
        <taxon>Ecdysozoa</taxon>
        <taxon>Arthropoda</taxon>
        <taxon>Hexapoda</taxon>
        <taxon>Insecta</taxon>
        <taxon>Pterygota</taxon>
        <taxon>Neoptera</taxon>
        <taxon>Paraneoptera</taxon>
        <taxon>Hemiptera</taxon>
        <taxon>Auchenorrhyncha</taxon>
        <taxon>Membracoidea</taxon>
        <taxon>Cicadellidae</taxon>
        <taxon>Cicadellinae</taxon>
        <taxon>Proconiini</taxon>
        <taxon>Cuerna</taxon>
    </lineage>
</organism>
<sequence>LEIKRPENVFDFNLNKPMERNYRKISKKTDSPISEITLGPVPMPRNIKSAELDPISRNYLNLESNNENESKSQTQDCTKSNILPKRKCPNIFNYSPELNKLSPRSTSSSSLSPSNSNVSSPILISENIETPPFINRELKPTITPPDVNRKLKPQFVLEENSDNLRTKKQKHDIGKLQYLDLDLNGDNNDLMASQS</sequence>
<evidence type="ECO:0000313" key="2">
    <source>
        <dbReference type="EMBL" id="JAS67133.1"/>
    </source>
</evidence>
<reference evidence="2" key="1">
    <citation type="submission" date="2015-11" db="EMBL/GenBank/DDBJ databases">
        <title>De novo transcriptome assembly of four potential Pierce s Disease insect vectors from Arizona vineyards.</title>
        <authorList>
            <person name="Tassone E.E."/>
        </authorList>
    </citation>
    <scope>NUCLEOTIDE SEQUENCE</scope>
</reference>
<feature type="region of interest" description="Disordered" evidence="1">
    <location>
        <begin position="63"/>
        <end position="82"/>
    </location>
</feature>
<accession>A0A1B6GXJ4</accession>
<gene>
    <name evidence="2" type="ORF">g.47867</name>
</gene>
<protein>
    <submittedName>
        <fullName evidence="2">Uncharacterized protein</fullName>
    </submittedName>
</protein>
<name>A0A1B6GXJ4_9HEMI</name>
<evidence type="ECO:0000256" key="1">
    <source>
        <dbReference type="SAM" id="MobiDB-lite"/>
    </source>
</evidence>
<proteinExistence type="predicted"/>
<feature type="region of interest" description="Disordered" evidence="1">
    <location>
        <begin position="96"/>
        <end position="119"/>
    </location>
</feature>
<feature type="compositionally biased region" description="Polar residues" evidence="1">
    <location>
        <begin position="71"/>
        <end position="81"/>
    </location>
</feature>
<feature type="compositionally biased region" description="Low complexity" evidence="1">
    <location>
        <begin position="101"/>
        <end position="119"/>
    </location>
</feature>
<feature type="non-terminal residue" evidence="2">
    <location>
        <position position="1"/>
    </location>
</feature>
<dbReference type="AlphaFoldDB" id="A0A1B6GXJ4"/>